<evidence type="ECO:0000313" key="4">
    <source>
        <dbReference type="Proteomes" id="UP000035680"/>
    </source>
</evidence>
<feature type="domain" description="Fibronectin type-III" evidence="3">
    <location>
        <begin position="147"/>
        <end position="243"/>
    </location>
</feature>
<dbReference type="Pfam" id="PF00041">
    <property type="entry name" value="fn3"/>
    <property type="match status" value="1"/>
</dbReference>
<protein>
    <submittedName>
        <fullName evidence="5">Protein-tyrosine-phosphatase</fullName>
    </submittedName>
</protein>
<feature type="signal peptide" evidence="2">
    <location>
        <begin position="1"/>
        <end position="26"/>
    </location>
</feature>
<keyword evidence="2" id="KW-0732">Signal</keyword>
<evidence type="ECO:0000256" key="2">
    <source>
        <dbReference type="SAM" id="SignalP"/>
    </source>
</evidence>
<dbReference type="AlphaFoldDB" id="A0A0K0EX41"/>
<feature type="chain" id="PRO_5005328791" evidence="2">
    <location>
        <begin position="27"/>
        <end position="580"/>
    </location>
</feature>
<reference evidence="5" key="2">
    <citation type="submission" date="2015-08" db="UniProtKB">
        <authorList>
            <consortium name="WormBaseParasite"/>
        </authorList>
    </citation>
    <scope>IDENTIFICATION</scope>
</reference>
<dbReference type="InterPro" id="IPR036116">
    <property type="entry name" value="FN3_sf"/>
</dbReference>
<evidence type="ECO:0000259" key="3">
    <source>
        <dbReference type="PROSITE" id="PS50853"/>
    </source>
</evidence>
<evidence type="ECO:0000313" key="5">
    <source>
        <dbReference type="WBParaSite" id="SVE_0109500.1"/>
    </source>
</evidence>
<dbReference type="Gene3D" id="2.60.40.10">
    <property type="entry name" value="Immunoglobulins"/>
    <property type="match status" value="5"/>
</dbReference>
<sequence>MCTIKQLNILLFLTTIIIFFTKSSYSHPFHPSNIKNLRARYDANEDVIYVEWEVNENNINSFIIRYRYLSMKNTNGNQWKYIRNTDTSVKLYDNNYMNGYRIEVQVKSETNRNDIVDWSKPLFIEITSKNPYNPLSDEDDNDVELKPPTNLRFTVVSPSSLKIEWDPVYLENIKIYYIAILQQRSSHSGENNYQRQQIKIEATTFAIEHLTPGESYEITIRTAISSQQTSTMAAVLEINMPTEHEFFEIENIIISSRFYKSGQGFVNITWEIPQQMEDKVSAYHVQYSLVNENNSFKQKIFRGDRPEIILDDLISGSKYKFTIKTILKNNLIIESGEFLFSTPKVELDVMKKIDVIFSNNMDTVRLHWILADDIDKDNIEMYQIFYSIDKDLSLNKWNTISVPMNEENIKIDGLHKNTVYYVRVRILTKDRKVFNSPTIYRFRTSDNYSLKSEVRQPNSLSYRNIGPGAIILNWNFDENIKKNISGTTILYSKNRTLSYDRWDKKNLLNSQNTQILLDNLEQGLKYFIQIIPHFKIPINNHDYIQRLEIQTDVLDSKTNWEFPQLNNVRRTKRLIVESMN</sequence>
<dbReference type="SMART" id="SM00060">
    <property type="entry name" value="FN3"/>
    <property type="match status" value="4"/>
</dbReference>
<dbReference type="InterPro" id="IPR050991">
    <property type="entry name" value="ECM_Regulatory_Proteins"/>
</dbReference>
<dbReference type="PANTHER" id="PTHR46708">
    <property type="entry name" value="TENASCIN"/>
    <property type="match status" value="1"/>
</dbReference>
<dbReference type="PANTHER" id="PTHR46708:SF2">
    <property type="entry name" value="FIBRONECTIN TYPE-III DOMAIN-CONTAINING PROTEIN"/>
    <property type="match status" value="1"/>
</dbReference>
<feature type="domain" description="Fibronectin type-III" evidence="3">
    <location>
        <begin position="248"/>
        <end position="345"/>
    </location>
</feature>
<accession>A0A0K0EX41</accession>
<feature type="domain" description="Fibronectin type-III" evidence="3">
    <location>
        <begin position="349"/>
        <end position="447"/>
    </location>
</feature>
<proteinExistence type="predicted"/>
<dbReference type="WBParaSite" id="SVE_0109500.1">
    <property type="protein sequence ID" value="SVE_0109500.1"/>
    <property type="gene ID" value="SVE_0109500"/>
</dbReference>
<keyword evidence="1" id="KW-0677">Repeat</keyword>
<dbReference type="CDD" id="cd00063">
    <property type="entry name" value="FN3"/>
    <property type="match status" value="3"/>
</dbReference>
<dbReference type="SUPFAM" id="SSF49265">
    <property type="entry name" value="Fibronectin type III"/>
    <property type="match status" value="3"/>
</dbReference>
<dbReference type="InterPro" id="IPR003961">
    <property type="entry name" value="FN3_dom"/>
</dbReference>
<keyword evidence="4" id="KW-1185">Reference proteome</keyword>
<name>A0A0K0EX41_STRVS</name>
<organism evidence="4 5">
    <name type="scientific">Strongyloides venezuelensis</name>
    <name type="common">Threadworm</name>
    <dbReference type="NCBI Taxonomy" id="75913"/>
    <lineage>
        <taxon>Eukaryota</taxon>
        <taxon>Metazoa</taxon>
        <taxon>Ecdysozoa</taxon>
        <taxon>Nematoda</taxon>
        <taxon>Chromadorea</taxon>
        <taxon>Rhabditida</taxon>
        <taxon>Tylenchina</taxon>
        <taxon>Panagrolaimomorpha</taxon>
        <taxon>Strongyloidoidea</taxon>
        <taxon>Strongyloididae</taxon>
        <taxon>Strongyloides</taxon>
    </lineage>
</organism>
<dbReference type="Proteomes" id="UP000035680">
    <property type="component" value="Unassembled WGS sequence"/>
</dbReference>
<dbReference type="PROSITE" id="PS50853">
    <property type="entry name" value="FN3"/>
    <property type="match status" value="3"/>
</dbReference>
<reference evidence="4" key="1">
    <citation type="submission" date="2014-07" db="EMBL/GenBank/DDBJ databases">
        <authorList>
            <person name="Martin A.A"/>
            <person name="De Silva N."/>
        </authorList>
    </citation>
    <scope>NUCLEOTIDE SEQUENCE</scope>
</reference>
<dbReference type="InterPro" id="IPR013783">
    <property type="entry name" value="Ig-like_fold"/>
</dbReference>
<evidence type="ECO:0000256" key="1">
    <source>
        <dbReference type="ARBA" id="ARBA00022737"/>
    </source>
</evidence>